<keyword evidence="2" id="KW-0472">Membrane</keyword>
<keyword evidence="4" id="KW-1185">Reference proteome</keyword>
<feature type="transmembrane region" description="Helical" evidence="2">
    <location>
        <begin position="24"/>
        <end position="47"/>
    </location>
</feature>
<protein>
    <submittedName>
        <fullName evidence="3">Uncharacterized protein</fullName>
    </submittedName>
</protein>
<organism evidence="3 4">
    <name type="scientific">Parvularcula mediterranea</name>
    <dbReference type="NCBI Taxonomy" id="2732508"/>
    <lineage>
        <taxon>Bacteria</taxon>
        <taxon>Pseudomonadati</taxon>
        <taxon>Pseudomonadota</taxon>
        <taxon>Alphaproteobacteria</taxon>
        <taxon>Parvularculales</taxon>
        <taxon>Parvularculaceae</taxon>
        <taxon>Parvularcula</taxon>
    </lineage>
</organism>
<reference evidence="3 4" key="1">
    <citation type="submission" date="2020-05" db="EMBL/GenBank/DDBJ databases">
        <title>Parvularcula mediterraneae sp. nov., isolated from polypropylene straw from shallow seawater of the seashore of Laganas in Zakynthos island, Greece.</title>
        <authorList>
            <person name="Szabo I."/>
            <person name="Al-Omari J."/>
            <person name="Rado J."/>
            <person name="Szerdahelyi G.S."/>
        </authorList>
    </citation>
    <scope>NUCLEOTIDE SEQUENCE [LARGE SCALE GENOMIC DNA]</scope>
    <source>
        <strain evidence="3 4">ZS-1/3</strain>
    </source>
</reference>
<evidence type="ECO:0000256" key="2">
    <source>
        <dbReference type="SAM" id="Phobius"/>
    </source>
</evidence>
<dbReference type="Proteomes" id="UP000536835">
    <property type="component" value="Unassembled WGS sequence"/>
</dbReference>
<evidence type="ECO:0000256" key="1">
    <source>
        <dbReference type="SAM" id="MobiDB-lite"/>
    </source>
</evidence>
<gene>
    <name evidence="3" type="ORF">HK107_14530</name>
</gene>
<dbReference type="AlphaFoldDB" id="A0A7Y3W6B3"/>
<keyword evidence="2" id="KW-0812">Transmembrane</keyword>
<keyword evidence="2" id="KW-1133">Transmembrane helix</keyword>
<feature type="compositionally biased region" description="Basic and acidic residues" evidence="1">
    <location>
        <begin position="1"/>
        <end position="10"/>
    </location>
</feature>
<feature type="region of interest" description="Disordered" evidence="1">
    <location>
        <begin position="1"/>
        <end position="21"/>
    </location>
</feature>
<comment type="caution">
    <text evidence="3">The sequence shown here is derived from an EMBL/GenBank/DDBJ whole genome shotgun (WGS) entry which is preliminary data.</text>
</comment>
<proteinExistence type="predicted"/>
<sequence>MTHDTTDRSSRPAPPRTPGSKLPLFSLMALPAIVAEGLAGLLQGLLFRPMRANHEEGNAEDAETIAPSPAFGGCDLLERYDYVPGRPFAYPLADEGVLPRDHG</sequence>
<name>A0A7Y3W6B3_9PROT</name>
<dbReference type="RefSeq" id="WP_173201062.1">
    <property type="nucleotide sequence ID" value="NZ_JABFCX010000003.1"/>
</dbReference>
<dbReference type="EMBL" id="JABFCX010000003">
    <property type="protein sequence ID" value="NNU17544.1"/>
    <property type="molecule type" value="Genomic_DNA"/>
</dbReference>
<evidence type="ECO:0000313" key="4">
    <source>
        <dbReference type="Proteomes" id="UP000536835"/>
    </source>
</evidence>
<accession>A0A7Y3W6B3</accession>
<evidence type="ECO:0000313" key="3">
    <source>
        <dbReference type="EMBL" id="NNU17544.1"/>
    </source>
</evidence>